<dbReference type="FunCoup" id="E2BG24">
    <property type="interactions" value="195"/>
</dbReference>
<gene>
    <name evidence="1" type="ORF">EAI_14642</name>
</gene>
<dbReference type="GO" id="GO:0042981">
    <property type="term" value="P:regulation of apoptotic process"/>
    <property type="evidence" value="ECO:0007669"/>
    <property type="project" value="InterPro"/>
</dbReference>
<accession>E2BG24</accession>
<dbReference type="OrthoDB" id="10055976at2759"/>
<dbReference type="PANTHER" id="PTHR12757:SF1">
    <property type="entry name" value="PROTEIN SALIVARY GLANDS MARRED"/>
    <property type="match status" value="1"/>
</dbReference>
<dbReference type="InterPro" id="IPR008477">
    <property type="entry name" value="TNFAIP8-like"/>
</dbReference>
<protein>
    <submittedName>
        <fullName evidence="1">Tumor necrosis factor, alpha-induced protein 8-like protein 3</fullName>
    </submittedName>
</protein>
<sequence>MNSMLRTEATIKVAWGTAVMELQSWLLYHLVAVTDCNQVMQSANGIGGGGGSYTAGGGTGSRTRDLGLRAQKKLLGRIVSTGAGRSLLIDDATASLLDNLYKLMENITKGNPHLDKKEPEKVLKNIVKLSIKIGLVQRSHQFRPSDAEKLEEIREALAAMAMTVVSFYEVDYSYDQEFLSGSLERCRALIQELIKPHLTDKSSQRCDQVFDFLSYPKFLDSVFRYDSEHRSVLGMLVSDLNKALDARRL</sequence>
<dbReference type="Gene3D" id="1.20.1440.160">
    <property type="entry name" value="Tumor necrosis factor alpha-induced protein 8-like"/>
    <property type="match status" value="1"/>
</dbReference>
<dbReference type="OMA" id="RMCEGIN"/>
<reference evidence="1 2" key="1">
    <citation type="journal article" date="2010" name="Science">
        <title>Genomic comparison of the ants Camponotus floridanus and Harpegnathos saltator.</title>
        <authorList>
            <person name="Bonasio R."/>
            <person name="Zhang G."/>
            <person name="Ye C."/>
            <person name="Mutti N.S."/>
            <person name="Fang X."/>
            <person name="Qin N."/>
            <person name="Donahue G."/>
            <person name="Yang P."/>
            <person name="Li Q."/>
            <person name="Li C."/>
            <person name="Zhang P."/>
            <person name="Huang Z."/>
            <person name="Berger S.L."/>
            <person name="Reinberg D."/>
            <person name="Wang J."/>
            <person name="Liebig J."/>
        </authorList>
    </citation>
    <scope>NUCLEOTIDE SEQUENCE [LARGE SCALE GENOMIC DNA]</scope>
    <source>
        <strain evidence="1 2">R22 G/1</strain>
    </source>
</reference>
<dbReference type="AlphaFoldDB" id="E2BG24"/>
<keyword evidence="2" id="KW-1185">Reference proteome</keyword>
<dbReference type="EMBL" id="GL448096">
    <property type="protein sequence ID" value="EFN85426.1"/>
    <property type="molecule type" value="Genomic_DNA"/>
</dbReference>
<name>E2BG24_HARSA</name>
<proteinExistence type="predicted"/>
<dbReference type="PANTHER" id="PTHR12757">
    <property type="entry name" value="TUMOR NECROSIS FACTOR INDUCED PROTEIN"/>
    <property type="match status" value="1"/>
</dbReference>
<dbReference type="InParanoid" id="E2BG24"/>
<dbReference type="GO" id="GO:0005737">
    <property type="term" value="C:cytoplasm"/>
    <property type="evidence" value="ECO:0007669"/>
    <property type="project" value="TreeGrafter"/>
</dbReference>
<dbReference type="FunFam" id="1.20.1440.160:FF:000001">
    <property type="entry name" value="Tumor necrosis factor alpha-induced protein 8-like 1"/>
    <property type="match status" value="1"/>
</dbReference>
<evidence type="ECO:0000313" key="1">
    <source>
        <dbReference type="EMBL" id="EFN85426.1"/>
    </source>
</evidence>
<dbReference type="Proteomes" id="UP000008237">
    <property type="component" value="Unassembled WGS sequence"/>
</dbReference>
<dbReference type="Pfam" id="PF05527">
    <property type="entry name" value="TNFAIP8"/>
    <property type="match status" value="1"/>
</dbReference>
<evidence type="ECO:0000313" key="2">
    <source>
        <dbReference type="Proteomes" id="UP000008237"/>
    </source>
</evidence>
<dbReference type="InterPro" id="IPR038355">
    <property type="entry name" value="TNFAIP8_sf"/>
</dbReference>
<organism evidence="2">
    <name type="scientific">Harpegnathos saltator</name>
    <name type="common">Jerdon's jumping ant</name>
    <dbReference type="NCBI Taxonomy" id="610380"/>
    <lineage>
        <taxon>Eukaryota</taxon>
        <taxon>Metazoa</taxon>
        <taxon>Ecdysozoa</taxon>
        <taxon>Arthropoda</taxon>
        <taxon>Hexapoda</taxon>
        <taxon>Insecta</taxon>
        <taxon>Pterygota</taxon>
        <taxon>Neoptera</taxon>
        <taxon>Endopterygota</taxon>
        <taxon>Hymenoptera</taxon>
        <taxon>Apocrita</taxon>
        <taxon>Aculeata</taxon>
        <taxon>Formicoidea</taxon>
        <taxon>Formicidae</taxon>
        <taxon>Ponerinae</taxon>
        <taxon>Ponerini</taxon>
        <taxon>Harpegnathos</taxon>
    </lineage>
</organism>